<dbReference type="AlphaFoldDB" id="A0A858SYD4"/>
<dbReference type="EMBL" id="CP048788">
    <property type="protein sequence ID" value="QJF52673.1"/>
    <property type="molecule type" value="Genomic_DNA"/>
</dbReference>
<dbReference type="SUPFAM" id="SSF48179">
    <property type="entry name" value="6-phosphogluconate dehydrogenase C-terminal domain-like"/>
    <property type="match status" value="1"/>
</dbReference>
<protein>
    <recommendedName>
        <fullName evidence="1">3-hydroxyacyl-CoA dehydrogenase C-terminal domain-containing protein</fullName>
    </recommendedName>
</protein>
<dbReference type="GO" id="GO:0016616">
    <property type="term" value="F:oxidoreductase activity, acting on the CH-OH group of donors, NAD or NADP as acceptor"/>
    <property type="evidence" value="ECO:0007669"/>
    <property type="project" value="InterPro"/>
</dbReference>
<proteinExistence type="predicted"/>
<organism evidence="2 3">
    <name type="scientific">Roseobacter ponti</name>
    <dbReference type="NCBI Taxonomy" id="1891787"/>
    <lineage>
        <taxon>Bacteria</taxon>
        <taxon>Pseudomonadati</taxon>
        <taxon>Pseudomonadota</taxon>
        <taxon>Alphaproteobacteria</taxon>
        <taxon>Rhodobacterales</taxon>
        <taxon>Roseobacteraceae</taxon>
        <taxon>Roseobacter</taxon>
    </lineage>
</organism>
<evidence type="ECO:0000313" key="2">
    <source>
        <dbReference type="EMBL" id="QJF52673.1"/>
    </source>
</evidence>
<evidence type="ECO:0000313" key="3">
    <source>
        <dbReference type="Proteomes" id="UP000503308"/>
    </source>
</evidence>
<accession>A0A858SYD4</accession>
<reference evidence="2 3" key="1">
    <citation type="submission" date="2020-02" db="EMBL/GenBank/DDBJ databases">
        <title>Genome sequence of Roseobacter ponti.</title>
        <authorList>
            <person name="Hollensteiner J."/>
            <person name="Schneider D."/>
            <person name="Poehlein A."/>
            <person name="Daniel R."/>
        </authorList>
    </citation>
    <scope>NUCLEOTIDE SEQUENCE [LARGE SCALE GENOMIC DNA]</scope>
    <source>
        <strain evidence="2 3">DSM 106830</strain>
    </source>
</reference>
<evidence type="ECO:0000259" key="1">
    <source>
        <dbReference type="Pfam" id="PF00725"/>
    </source>
</evidence>
<sequence length="210" mass="22175">MSPAPDLTDALTAALRGLAQHLLLTSTNPWELDEAMLSAGFTTGVCEAWDNEGLEPELTRVARNAVTPVQQSHPVLVRMVGEGRLGRSIGVGWYRYPGGGGLVIDPLVEDLLREEARFAGVTRLDRPSGALGSYLIAGLTNAAARIVTQKRCRITDIDDACRSAGIPRLFALADETGAVALCAQISEQTGQVPAPLIAAAAAGKGRFRTD</sequence>
<feature type="domain" description="3-hydroxyacyl-CoA dehydrogenase C-terminal" evidence="1">
    <location>
        <begin position="13"/>
        <end position="96"/>
    </location>
</feature>
<dbReference type="KEGG" id="rpon:G3256_16590"/>
<dbReference type="RefSeq" id="WP_169641893.1">
    <property type="nucleotide sequence ID" value="NZ_CP048788.1"/>
</dbReference>
<dbReference type="InterPro" id="IPR006108">
    <property type="entry name" value="3HC_DH_C"/>
</dbReference>
<gene>
    <name evidence="2" type="ORF">G3256_16590</name>
</gene>
<dbReference type="GO" id="GO:0006631">
    <property type="term" value="P:fatty acid metabolic process"/>
    <property type="evidence" value="ECO:0007669"/>
    <property type="project" value="InterPro"/>
</dbReference>
<dbReference type="Proteomes" id="UP000503308">
    <property type="component" value="Chromosome"/>
</dbReference>
<dbReference type="Pfam" id="PF00725">
    <property type="entry name" value="3HCDH"/>
    <property type="match status" value="1"/>
</dbReference>
<name>A0A858SYD4_9RHOB</name>
<dbReference type="Gene3D" id="1.10.1040.50">
    <property type="match status" value="1"/>
</dbReference>
<keyword evidence="3" id="KW-1185">Reference proteome</keyword>
<dbReference type="InterPro" id="IPR008927">
    <property type="entry name" value="6-PGluconate_DH-like_C_sf"/>
</dbReference>